<dbReference type="AlphaFoldDB" id="A0A146GE50"/>
<sequence>METFSFQCYLSVTQLFKKTGLGTHFQNGKPTLAVSKNPPTTGPNTVAIRLNLELPVGLFMKPQLEASIRIPDGPAPEITAEVQENIAKAIREASGINVNIKVEGPENVE</sequence>
<dbReference type="Proteomes" id="UP000076023">
    <property type="component" value="Unassembled WGS sequence"/>
</dbReference>
<dbReference type="RefSeq" id="WP_075081399.1">
    <property type="nucleotide sequence ID" value="NZ_BDCO01000003.1"/>
</dbReference>
<dbReference type="STRING" id="690879.TSACC_3672"/>
<comment type="caution">
    <text evidence="1">The sequence shown here is derived from an EMBL/GenBank/DDBJ whole genome shotgun (WGS) entry which is preliminary data.</text>
</comment>
<protein>
    <submittedName>
        <fullName evidence="1">Uncharacterized protein</fullName>
    </submittedName>
</protein>
<dbReference type="InParanoid" id="A0A146GE50"/>
<dbReference type="OrthoDB" id="1609062at2"/>
<keyword evidence="2" id="KW-1185">Reference proteome</keyword>
<evidence type="ECO:0000313" key="1">
    <source>
        <dbReference type="EMBL" id="GAT35601.1"/>
    </source>
</evidence>
<organism evidence="1 2">
    <name type="scientific">Terrimicrobium sacchariphilum</name>
    <dbReference type="NCBI Taxonomy" id="690879"/>
    <lineage>
        <taxon>Bacteria</taxon>
        <taxon>Pseudomonadati</taxon>
        <taxon>Verrucomicrobiota</taxon>
        <taxon>Terrimicrobiia</taxon>
        <taxon>Terrimicrobiales</taxon>
        <taxon>Terrimicrobiaceae</taxon>
        <taxon>Terrimicrobium</taxon>
    </lineage>
</organism>
<gene>
    <name evidence="1" type="ORF">TSACC_3672</name>
</gene>
<evidence type="ECO:0000313" key="2">
    <source>
        <dbReference type="Proteomes" id="UP000076023"/>
    </source>
</evidence>
<name>A0A146GE50_TERSA</name>
<dbReference type="EMBL" id="BDCO01000003">
    <property type="protein sequence ID" value="GAT35601.1"/>
    <property type="molecule type" value="Genomic_DNA"/>
</dbReference>
<reference evidence="2" key="1">
    <citation type="journal article" date="2017" name="Genome Announc.">
        <title>Draft Genome Sequence of Terrimicrobium sacchariphilum NM-5T, a Facultative Anaerobic Soil Bacterium of the Class Spartobacteria.</title>
        <authorList>
            <person name="Qiu Y.L."/>
            <person name="Tourlousse D.M."/>
            <person name="Matsuura N."/>
            <person name="Ohashi A."/>
            <person name="Sekiguchi Y."/>
        </authorList>
    </citation>
    <scope>NUCLEOTIDE SEQUENCE [LARGE SCALE GENOMIC DNA]</scope>
    <source>
        <strain evidence="2">NM-5</strain>
    </source>
</reference>
<accession>A0A146GE50</accession>
<proteinExistence type="predicted"/>